<name>A0A9J6ARJ8_SOLCO</name>
<evidence type="ECO:0000313" key="2">
    <source>
        <dbReference type="Proteomes" id="UP000824120"/>
    </source>
</evidence>
<dbReference type="Proteomes" id="UP000824120">
    <property type="component" value="Chromosome 2"/>
</dbReference>
<evidence type="ECO:0000313" key="1">
    <source>
        <dbReference type="EMBL" id="KAG5626759.1"/>
    </source>
</evidence>
<sequence>MKKKIIYKDFVICKIKKKKQGRDHDDKGKDENIMNDVEVNELIDSVMEELEEIDDDNIEVDVGDDFLAALEDECMNSEDNGISKNDANDINLGEYDFF</sequence>
<comment type="caution">
    <text evidence="1">The sequence shown here is derived from an EMBL/GenBank/DDBJ whole genome shotgun (WGS) entry which is preliminary data.</text>
</comment>
<accession>A0A9J6ARJ8</accession>
<keyword evidence="2" id="KW-1185">Reference proteome</keyword>
<reference evidence="1 2" key="1">
    <citation type="submission" date="2020-09" db="EMBL/GenBank/DDBJ databases">
        <title>De no assembly of potato wild relative species, Solanum commersonii.</title>
        <authorList>
            <person name="Cho K."/>
        </authorList>
    </citation>
    <scope>NUCLEOTIDE SEQUENCE [LARGE SCALE GENOMIC DNA]</scope>
    <source>
        <strain evidence="1">LZ3.2</strain>
        <tissue evidence="1">Leaf</tissue>
    </source>
</reference>
<gene>
    <name evidence="1" type="ORF">H5410_011977</name>
</gene>
<proteinExistence type="predicted"/>
<dbReference type="EMBL" id="JACXVP010000002">
    <property type="protein sequence ID" value="KAG5626759.1"/>
    <property type="molecule type" value="Genomic_DNA"/>
</dbReference>
<organism evidence="1 2">
    <name type="scientific">Solanum commersonii</name>
    <name type="common">Commerson's wild potato</name>
    <name type="synonym">Commerson's nightshade</name>
    <dbReference type="NCBI Taxonomy" id="4109"/>
    <lineage>
        <taxon>Eukaryota</taxon>
        <taxon>Viridiplantae</taxon>
        <taxon>Streptophyta</taxon>
        <taxon>Embryophyta</taxon>
        <taxon>Tracheophyta</taxon>
        <taxon>Spermatophyta</taxon>
        <taxon>Magnoliopsida</taxon>
        <taxon>eudicotyledons</taxon>
        <taxon>Gunneridae</taxon>
        <taxon>Pentapetalae</taxon>
        <taxon>asterids</taxon>
        <taxon>lamiids</taxon>
        <taxon>Solanales</taxon>
        <taxon>Solanaceae</taxon>
        <taxon>Solanoideae</taxon>
        <taxon>Solaneae</taxon>
        <taxon>Solanum</taxon>
    </lineage>
</organism>
<dbReference type="AlphaFoldDB" id="A0A9J6ARJ8"/>
<protein>
    <submittedName>
        <fullName evidence="1">Uncharacterized protein</fullName>
    </submittedName>
</protein>